<evidence type="ECO:0000256" key="1">
    <source>
        <dbReference type="ARBA" id="ARBA00010048"/>
    </source>
</evidence>
<dbReference type="PANTHER" id="PTHR12674">
    <property type="entry name" value="PREFOLDIN SUBUNIT 5"/>
    <property type="match status" value="1"/>
</dbReference>
<dbReference type="PANTHER" id="PTHR12674:SF2">
    <property type="entry name" value="PREFOLDIN SUBUNIT 5"/>
    <property type="match status" value="1"/>
</dbReference>
<sequence length="160" mass="17931">MTTKQSASPSQVVNLDTYKPQELKELHNNLTQELQLLMNNLNTMKLALNKYKASKEALTILDSQKDEEKETLVPLTSSLYIPGKISHINSVLVDIGTGYFAEKTIPSSLKFLDERIDHVVKNVQTIQNAVNDKREDITKVRAALQRSISMYAANTQVAAE</sequence>
<dbReference type="CDD" id="cd23157">
    <property type="entry name" value="Prefoldin_5"/>
    <property type="match status" value="1"/>
</dbReference>
<evidence type="ECO:0000313" key="3">
    <source>
        <dbReference type="EMBL" id="JAQ14709.1"/>
    </source>
</evidence>
<dbReference type="Pfam" id="PF02996">
    <property type="entry name" value="Prefoldin"/>
    <property type="match status" value="1"/>
</dbReference>
<dbReference type="HAMAP" id="MF_00308">
    <property type="entry name" value="PfdA"/>
    <property type="match status" value="1"/>
</dbReference>
<reference evidence="3" key="3">
    <citation type="journal article" date="2016" name="Gigascience">
        <title>De novo construction of an expanded transcriptome assembly for the western tarnished plant bug, Lygus hesperus.</title>
        <authorList>
            <person name="Tassone E.E."/>
            <person name="Geib S.M."/>
            <person name="Hall B."/>
            <person name="Fabrick J.A."/>
            <person name="Brent C.S."/>
            <person name="Hull J.J."/>
        </authorList>
    </citation>
    <scope>NUCLEOTIDE SEQUENCE</scope>
</reference>
<dbReference type="AlphaFoldDB" id="A0A0A9ZEP8"/>
<dbReference type="GO" id="GO:0006457">
    <property type="term" value="P:protein folding"/>
    <property type="evidence" value="ECO:0007669"/>
    <property type="project" value="InterPro"/>
</dbReference>
<organism evidence="2">
    <name type="scientific">Lygus hesperus</name>
    <name type="common">Western plant bug</name>
    <dbReference type="NCBI Taxonomy" id="30085"/>
    <lineage>
        <taxon>Eukaryota</taxon>
        <taxon>Metazoa</taxon>
        <taxon>Ecdysozoa</taxon>
        <taxon>Arthropoda</taxon>
        <taxon>Hexapoda</taxon>
        <taxon>Insecta</taxon>
        <taxon>Pterygota</taxon>
        <taxon>Neoptera</taxon>
        <taxon>Paraneoptera</taxon>
        <taxon>Hemiptera</taxon>
        <taxon>Heteroptera</taxon>
        <taxon>Panheteroptera</taxon>
        <taxon>Cimicomorpha</taxon>
        <taxon>Miridae</taxon>
        <taxon>Mirini</taxon>
        <taxon>Lygus</taxon>
    </lineage>
</organism>
<dbReference type="GO" id="GO:1990115">
    <property type="term" value="P:RNA polymerase III assembly"/>
    <property type="evidence" value="ECO:0007669"/>
    <property type="project" value="TreeGrafter"/>
</dbReference>
<dbReference type="InterPro" id="IPR009053">
    <property type="entry name" value="Prefoldin"/>
</dbReference>
<comment type="similarity">
    <text evidence="1">Belongs to the prefoldin subunit alpha family.</text>
</comment>
<proteinExistence type="inferred from homology"/>
<dbReference type="EMBL" id="GDHC01003920">
    <property type="protein sequence ID" value="JAQ14709.1"/>
    <property type="molecule type" value="Transcribed_RNA"/>
</dbReference>
<protein>
    <submittedName>
        <fullName evidence="2">Prefoldin subunit 5</fullName>
    </submittedName>
</protein>
<accession>A0A0A9ZEP8</accession>
<dbReference type="GO" id="GO:0016272">
    <property type="term" value="C:prefoldin complex"/>
    <property type="evidence" value="ECO:0007669"/>
    <property type="project" value="InterPro"/>
</dbReference>
<reference evidence="2" key="1">
    <citation type="journal article" date="2014" name="PLoS ONE">
        <title>Transcriptome-Based Identification of ABC Transporters in the Western Tarnished Plant Bug Lygus hesperus.</title>
        <authorList>
            <person name="Hull J.J."/>
            <person name="Chaney K."/>
            <person name="Geib S.M."/>
            <person name="Fabrick J.A."/>
            <person name="Brent C.S."/>
            <person name="Walsh D."/>
            <person name="Lavine L.C."/>
        </authorList>
    </citation>
    <scope>NUCLEOTIDE SEQUENCE</scope>
</reference>
<dbReference type="GO" id="GO:0051082">
    <property type="term" value="F:unfolded protein binding"/>
    <property type="evidence" value="ECO:0007669"/>
    <property type="project" value="InterPro"/>
</dbReference>
<evidence type="ECO:0000313" key="2">
    <source>
        <dbReference type="EMBL" id="JAG42914.1"/>
    </source>
</evidence>
<dbReference type="EMBL" id="GBHO01000690">
    <property type="protein sequence ID" value="JAG42914.1"/>
    <property type="molecule type" value="Transcribed_RNA"/>
</dbReference>
<dbReference type="SUPFAM" id="SSF46579">
    <property type="entry name" value="Prefoldin"/>
    <property type="match status" value="1"/>
</dbReference>
<dbReference type="Gene3D" id="1.10.287.370">
    <property type="match status" value="1"/>
</dbReference>
<dbReference type="NCBIfam" id="TIGR00293">
    <property type="entry name" value="prefoldin subunit alpha"/>
    <property type="match status" value="1"/>
</dbReference>
<dbReference type="GO" id="GO:1990114">
    <property type="term" value="P:RNA polymerase II core complex assembly"/>
    <property type="evidence" value="ECO:0007669"/>
    <property type="project" value="TreeGrafter"/>
</dbReference>
<dbReference type="GO" id="GO:0005737">
    <property type="term" value="C:cytoplasm"/>
    <property type="evidence" value="ECO:0007669"/>
    <property type="project" value="TreeGrafter"/>
</dbReference>
<dbReference type="GO" id="GO:1990113">
    <property type="term" value="P:RNA polymerase I assembly"/>
    <property type="evidence" value="ECO:0007669"/>
    <property type="project" value="TreeGrafter"/>
</dbReference>
<dbReference type="InterPro" id="IPR004127">
    <property type="entry name" value="Prefoldin_subunit_alpha"/>
</dbReference>
<reference evidence="2" key="2">
    <citation type="submission" date="2014-07" db="EMBL/GenBank/DDBJ databases">
        <authorList>
            <person name="Hull J."/>
        </authorList>
    </citation>
    <scope>NUCLEOTIDE SEQUENCE</scope>
</reference>
<gene>
    <name evidence="2" type="primary">PFDN5</name>
    <name evidence="3" type="synonym">PFDN5_1</name>
    <name evidence="2" type="ORF">CM83_100162</name>
    <name evidence="3" type="ORF">g.3240</name>
</gene>
<name>A0A0A9ZEP8_LYGHE</name>
<dbReference type="InterPro" id="IPR011599">
    <property type="entry name" value="PFD_alpha_archaea"/>
</dbReference>